<feature type="region of interest" description="Disordered" evidence="1">
    <location>
        <begin position="432"/>
        <end position="457"/>
    </location>
</feature>
<keyword evidence="4" id="KW-1185">Reference proteome</keyword>
<evidence type="ECO:0000313" key="3">
    <source>
        <dbReference type="EMBL" id="BCX50335.1"/>
    </source>
</evidence>
<name>A0ABN6H9I5_9BACT</name>
<dbReference type="EMBL" id="AP024702">
    <property type="protein sequence ID" value="BCX50335.1"/>
    <property type="molecule type" value="Genomic_DNA"/>
</dbReference>
<sequence>MEAEKSQEFNQRLSQWIASQGFWFQLRHSMSSGGGWSITLFHLLRMAFRVLIVVALIGLLFFYYLVKRVNTGAFQTQIRSGFEKAVEASDAKLLGFRRIQGQAMVRRVGATGTPESFFQSMEAGNLVFNMGMLDGLTQKWEAGVIQMNWLDMELRAGANSEEEASAAAGAFFANHPGFELRGLDVNNARLSWGYFERAYGGITGSKLLANRTANGWRLSFTGGTFSQNWIRRFEIQELVMFCSRDGLVVEKGVLKAGKGTVTFDGVKVSGGELPELSGDLVFEHIPLSALLPNNAQEVVSGTISGRFALGGSTNSAGGVTLNGKVDLDGEDMISVRSGLHLLEALDVVDVFNSYKRVDFDQGDFEVDTQSGTMTISQLNLEARGLMTVQGRITVRRPDAEELEKQFGITDGLPGVDSGLDAKQESELQISLKNAGEASKASEPEEGADPETSRFFSDMADTRRLRREAMDRARNLYLFDGGVRMMIPGDAFERSRILRERFPVDQSTGKIGIDVPLEGTLANLTLKQAEEILRLSSDE</sequence>
<evidence type="ECO:0008006" key="5">
    <source>
        <dbReference type="Google" id="ProtNLM"/>
    </source>
</evidence>
<dbReference type="Proteomes" id="UP001374893">
    <property type="component" value="Chromosome"/>
</dbReference>
<evidence type="ECO:0000313" key="4">
    <source>
        <dbReference type="Proteomes" id="UP001374893"/>
    </source>
</evidence>
<protein>
    <recommendedName>
        <fullName evidence="5">AsmA-like C-terminal domain-containing protein</fullName>
    </recommendedName>
</protein>
<gene>
    <name evidence="3" type="ORF">HAHE_42430</name>
</gene>
<keyword evidence="2" id="KW-0472">Membrane</keyword>
<accession>A0ABN6H9I5</accession>
<dbReference type="RefSeq" id="WP_338687341.1">
    <property type="nucleotide sequence ID" value="NZ_AP024702.1"/>
</dbReference>
<evidence type="ECO:0000256" key="1">
    <source>
        <dbReference type="SAM" id="MobiDB-lite"/>
    </source>
</evidence>
<feature type="transmembrane region" description="Helical" evidence="2">
    <location>
        <begin position="46"/>
        <end position="66"/>
    </location>
</feature>
<evidence type="ECO:0000256" key="2">
    <source>
        <dbReference type="SAM" id="Phobius"/>
    </source>
</evidence>
<proteinExistence type="predicted"/>
<reference evidence="3 4" key="1">
    <citation type="submission" date="2021-06" db="EMBL/GenBank/DDBJ databases">
        <title>Complete genome of Haloferula helveola possessing various polysaccharide degrading enzymes.</title>
        <authorList>
            <person name="Takami H."/>
            <person name="Huang C."/>
            <person name="Hamasaki K."/>
        </authorList>
    </citation>
    <scope>NUCLEOTIDE SEQUENCE [LARGE SCALE GENOMIC DNA]</scope>
    <source>
        <strain evidence="3 4">CN-1</strain>
    </source>
</reference>
<keyword evidence="2" id="KW-0812">Transmembrane</keyword>
<organism evidence="3 4">
    <name type="scientific">Haloferula helveola</name>
    <dbReference type="NCBI Taxonomy" id="490095"/>
    <lineage>
        <taxon>Bacteria</taxon>
        <taxon>Pseudomonadati</taxon>
        <taxon>Verrucomicrobiota</taxon>
        <taxon>Verrucomicrobiia</taxon>
        <taxon>Verrucomicrobiales</taxon>
        <taxon>Verrucomicrobiaceae</taxon>
        <taxon>Haloferula</taxon>
    </lineage>
</organism>
<keyword evidence="2" id="KW-1133">Transmembrane helix</keyword>